<dbReference type="Pfam" id="PF01650">
    <property type="entry name" value="Peptidase_C13"/>
    <property type="match status" value="1"/>
</dbReference>
<sequence length="450" mass="50609">MVPTSSAQIFGFRISIPPNNDSSCKMLNIILYSFIAFSVPGTISLEAKAKDFLTSGNHTSNWAVLVDTSRFWFNYRHVANVLSIYRSVKRLGIPDSQIILMIADDMACNPRNPHPAAVYNNANQQIDVYGDDVEVDYRGYEVTVENFIRVLTGRLPASTPRSKKLLTDAGSNVLIYLTGHGGDGFLKFQDSEEITNVDLADAIQQMWEKQRYHEMLFIVDTCQAASLYQKFYSPNVLAIGSSLVGEDSLSHHVDPAIGVYIIDRYTYYALEFLEHVTPSSNHTLGQFLKVCPKYLCLSTVGFRSDLFQRDPNRVFITDFFGSQKRIETAADPIVLPPPSNKKSRLFYLGQSLLPRGHLVNPLRQRNCLVNELLAHKLTLMTRIQLVNTAPDFVLPDGTISHLDMYDYLHLTPNGYRKVFEPLHDLLLQLLAESDGADQSNNAQSLLHKGP</sequence>
<dbReference type="PIRSF" id="PIRSF500138">
    <property type="entry name" value="GPI8"/>
    <property type="match status" value="1"/>
</dbReference>
<evidence type="ECO:0000256" key="5">
    <source>
        <dbReference type="PIRSR" id="PIRSR019663-1"/>
    </source>
</evidence>
<dbReference type="PANTHER" id="PTHR48067">
    <property type="entry name" value="GPI-ANCHOR TRANSAMIDASE"/>
    <property type="match status" value="1"/>
</dbReference>
<dbReference type="PANTHER" id="PTHR48067:SF1">
    <property type="entry name" value="GPI-ANCHOR TRANSAMIDASE"/>
    <property type="match status" value="1"/>
</dbReference>
<organism evidence="6">
    <name type="scientific">Daphnia hispanica</name>
    <dbReference type="NCBI Taxonomy" id="575233"/>
    <lineage>
        <taxon>Eukaryota</taxon>
        <taxon>Metazoa</taxon>
        <taxon>Ecdysozoa</taxon>
        <taxon>Arthropoda</taxon>
        <taxon>Crustacea</taxon>
        <taxon>Branchiopoda</taxon>
        <taxon>Diplostraca</taxon>
        <taxon>Cladocera</taxon>
        <taxon>Anomopoda</taxon>
        <taxon>Daphniidae</taxon>
        <taxon>Daphnia</taxon>
    </lineage>
</organism>
<evidence type="ECO:0000256" key="3">
    <source>
        <dbReference type="ARBA" id="ARBA00022502"/>
    </source>
</evidence>
<dbReference type="Gene3D" id="3.40.50.1460">
    <property type="match status" value="1"/>
</dbReference>
<feature type="active site" evidence="5">
    <location>
        <position position="180"/>
    </location>
</feature>
<dbReference type="UniPathway" id="UPA00196"/>
<evidence type="ECO:0000313" key="6">
    <source>
        <dbReference type="EMBL" id="SVE75803.1"/>
    </source>
</evidence>
<dbReference type="GO" id="GO:0003923">
    <property type="term" value="F:GPI-anchor transamidase activity"/>
    <property type="evidence" value="ECO:0007669"/>
    <property type="project" value="InterPro"/>
</dbReference>
<dbReference type="EMBL" id="LR006184">
    <property type="protein sequence ID" value="SVE75803.1"/>
    <property type="molecule type" value="mRNA"/>
</dbReference>
<dbReference type="SUPFAM" id="SSF52266">
    <property type="entry name" value="SGNH hydrolase"/>
    <property type="match status" value="1"/>
</dbReference>
<name>A0A4Y7M7J1_9CRUS</name>
<dbReference type="FunFam" id="3.40.50.1460:FF:000002">
    <property type="entry name" value="GPI-anchor transamidase"/>
    <property type="match status" value="1"/>
</dbReference>
<keyword evidence="4" id="KW-0732">Signal</keyword>
<dbReference type="GO" id="GO:0042765">
    <property type="term" value="C:GPI-anchor transamidase complex"/>
    <property type="evidence" value="ECO:0007669"/>
    <property type="project" value="InterPro"/>
</dbReference>
<feature type="active site" description="Nucleophile" evidence="5">
    <location>
        <position position="222"/>
    </location>
</feature>
<evidence type="ECO:0000256" key="4">
    <source>
        <dbReference type="ARBA" id="ARBA00022729"/>
    </source>
</evidence>
<dbReference type="GO" id="GO:0006506">
    <property type="term" value="P:GPI anchor biosynthetic process"/>
    <property type="evidence" value="ECO:0007669"/>
    <property type="project" value="UniProtKB-UniPathway"/>
</dbReference>
<gene>
    <name evidence="6" type="primary">EOG090X07K0</name>
</gene>
<evidence type="ECO:0000256" key="1">
    <source>
        <dbReference type="ARBA" id="ARBA00004687"/>
    </source>
</evidence>
<protein>
    <submittedName>
        <fullName evidence="6">EOG090X07K0</fullName>
    </submittedName>
</protein>
<dbReference type="InterPro" id="IPR001096">
    <property type="entry name" value="Peptidase_C13"/>
</dbReference>
<dbReference type="AlphaFoldDB" id="A0A4Y7M7J1"/>
<comment type="similarity">
    <text evidence="2">Belongs to the peptidase C13 family.</text>
</comment>
<reference evidence="6" key="1">
    <citation type="submission" date="2018-08" db="EMBL/GenBank/DDBJ databases">
        <authorList>
            <person name="Cornetti L."/>
        </authorList>
    </citation>
    <scope>NUCLEOTIDE SEQUENCE</scope>
    <source>
        <strain evidence="6">PT-GA-1</strain>
    </source>
</reference>
<dbReference type="PIRSF" id="PIRSF019663">
    <property type="entry name" value="Legumain"/>
    <property type="match status" value="1"/>
</dbReference>
<evidence type="ECO:0000256" key="2">
    <source>
        <dbReference type="ARBA" id="ARBA00009941"/>
    </source>
</evidence>
<dbReference type="InterPro" id="IPR036514">
    <property type="entry name" value="SGNH_hydro_sf"/>
</dbReference>
<proteinExistence type="evidence at transcript level"/>
<dbReference type="GO" id="GO:0006508">
    <property type="term" value="P:proteolysis"/>
    <property type="evidence" value="ECO:0007669"/>
    <property type="project" value="InterPro"/>
</dbReference>
<comment type="pathway">
    <text evidence="1">Glycolipid biosynthesis; glycosylphosphatidylinositol-anchor biosynthesis.</text>
</comment>
<dbReference type="Gene3D" id="3.40.50.1110">
    <property type="entry name" value="SGNH hydrolase"/>
    <property type="match status" value="1"/>
</dbReference>
<dbReference type="InterPro" id="IPR028361">
    <property type="entry name" value="GPI_transamidase"/>
</dbReference>
<keyword evidence="3" id="KW-0337">GPI-anchor biosynthesis</keyword>
<dbReference type="GO" id="GO:0016255">
    <property type="term" value="P:attachment of GPI anchor to protein"/>
    <property type="evidence" value="ECO:0007669"/>
    <property type="project" value="InterPro"/>
</dbReference>
<accession>A0A4Y7M7J1</accession>
<dbReference type="PRINTS" id="PR00776">
    <property type="entry name" value="HEMOGLOBNASE"/>
</dbReference>